<evidence type="ECO:0000256" key="4">
    <source>
        <dbReference type="ARBA" id="ARBA00022825"/>
    </source>
</evidence>
<keyword evidence="3 6" id="KW-0378">Hydrolase</keyword>
<evidence type="ECO:0000313" key="11">
    <source>
        <dbReference type="Proteomes" id="UP000662857"/>
    </source>
</evidence>
<organism evidence="10 11">
    <name type="scientific">Natronosporangium hydrolyticum</name>
    <dbReference type="NCBI Taxonomy" id="2811111"/>
    <lineage>
        <taxon>Bacteria</taxon>
        <taxon>Bacillati</taxon>
        <taxon>Actinomycetota</taxon>
        <taxon>Actinomycetes</taxon>
        <taxon>Micromonosporales</taxon>
        <taxon>Micromonosporaceae</taxon>
        <taxon>Natronosporangium</taxon>
    </lineage>
</organism>
<evidence type="ECO:0000256" key="1">
    <source>
        <dbReference type="ARBA" id="ARBA00011073"/>
    </source>
</evidence>
<evidence type="ECO:0000256" key="2">
    <source>
        <dbReference type="ARBA" id="ARBA00022670"/>
    </source>
</evidence>
<dbReference type="KEGG" id="nhy:JQS43_24705"/>
<evidence type="ECO:0000256" key="5">
    <source>
        <dbReference type="PIRSR" id="PIRSR615500-1"/>
    </source>
</evidence>
<feature type="active site" description="Charge relay system" evidence="5 6">
    <location>
        <position position="464"/>
    </location>
</feature>
<dbReference type="SUPFAM" id="SSF52743">
    <property type="entry name" value="Subtilisin-like"/>
    <property type="match status" value="1"/>
</dbReference>
<dbReference type="Gene3D" id="3.50.30.30">
    <property type="match status" value="1"/>
</dbReference>
<evidence type="ECO:0000256" key="6">
    <source>
        <dbReference type="PROSITE-ProRule" id="PRU01240"/>
    </source>
</evidence>
<comment type="similarity">
    <text evidence="1 6">Belongs to the peptidase S8 family.</text>
</comment>
<dbReference type="GO" id="GO:0004252">
    <property type="term" value="F:serine-type endopeptidase activity"/>
    <property type="evidence" value="ECO:0007669"/>
    <property type="project" value="UniProtKB-UniRule"/>
</dbReference>
<dbReference type="GO" id="GO:0006508">
    <property type="term" value="P:proteolysis"/>
    <property type="evidence" value="ECO:0007669"/>
    <property type="project" value="UniProtKB-KW"/>
</dbReference>
<dbReference type="AlphaFoldDB" id="A0A895YEQ8"/>
<feature type="signal peptide" evidence="7">
    <location>
        <begin position="1"/>
        <end position="39"/>
    </location>
</feature>
<gene>
    <name evidence="10" type="ORF">JQS43_24705</name>
</gene>
<evidence type="ECO:0000256" key="3">
    <source>
        <dbReference type="ARBA" id="ARBA00022801"/>
    </source>
</evidence>
<name>A0A895YEQ8_9ACTN</name>
<accession>A0A895YEQ8</accession>
<keyword evidence="11" id="KW-1185">Reference proteome</keyword>
<keyword evidence="7" id="KW-0732">Signal</keyword>
<dbReference type="InterPro" id="IPR003137">
    <property type="entry name" value="PA_domain"/>
</dbReference>
<evidence type="ECO:0000313" key="10">
    <source>
        <dbReference type="EMBL" id="QSB14625.1"/>
    </source>
</evidence>
<dbReference type="Gene3D" id="3.40.50.200">
    <property type="entry name" value="Peptidase S8/S53 domain"/>
    <property type="match status" value="1"/>
</dbReference>
<feature type="active site" description="Charge relay system" evidence="5 6">
    <location>
        <position position="287"/>
    </location>
</feature>
<dbReference type="SUPFAM" id="SSF52025">
    <property type="entry name" value="PA domain"/>
    <property type="match status" value="1"/>
</dbReference>
<reference evidence="10" key="1">
    <citation type="submission" date="2021-02" db="EMBL/GenBank/DDBJ databases">
        <title>Natrosporangium hydrolyticum gen. nov., sp. nov, a haloalkaliphilic actinobacterium from a soda solonchak soil.</title>
        <authorList>
            <person name="Sorokin D.Y."/>
            <person name="Khijniak T.V."/>
            <person name="Zakharycheva A.P."/>
            <person name="Boueva O.V."/>
            <person name="Ariskina E.V."/>
            <person name="Hahnke R.L."/>
            <person name="Bunk B."/>
            <person name="Sproer C."/>
            <person name="Schumann P."/>
            <person name="Evtushenko L.I."/>
            <person name="Kublanov I.V."/>
        </authorList>
    </citation>
    <scope>NUCLEOTIDE SEQUENCE</scope>
    <source>
        <strain evidence="10">DSM 106523</strain>
    </source>
</reference>
<dbReference type="PANTHER" id="PTHR43399:SF4">
    <property type="entry name" value="CELL WALL-ASSOCIATED PROTEASE"/>
    <property type="match status" value="1"/>
</dbReference>
<dbReference type="Pfam" id="PF02225">
    <property type="entry name" value="PA"/>
    <property type="match status" value="1"/>
</dbReference>
<dbReference type="EMBL" id="CP070499">
    <property type="protein sequence ID" value="QSB14625.1"/>
    <property type="molecule type" value="Genomic_DNA"/>
</dbReference>
<dbReference type="PANTHER" id="PTHR43399">
    <property type="entry name" value="SUBTILISIN-RELATED"/>
    <property type="match status" value="1"/>
</dbReference>
<protein>
    <submittedName>
        <fullName evidence="10">S8 family serine peptidase</fullName>
    </submittedName>
</protein>
<proteinExistence type="inferred from homology"/>
<sequence length="1270" mass="133797">MSPIPLPPGGERPARRWRIAVVVPALAALLGGSAVPATAAPAPADPVRGMAAPPSAGDTVPVTLLTGDVVVVHQGPDGTQSAWLAEPAVPASGAAPQIYQQDGQVHVIPAEVQPYLAAGVLDERLFNVTGLVAQGYDDRSRDDLPLLLAAPDLAALPAGAAPGGEVGVLSSIDALPVEVDKSEIRQVWEALRGPEPAAAQDPEPQLAAAERVWLNGQVEPTLGESVGQVGAPAAWELGYDGAGVAVAVLDTGYDPDHPDLVGQVADSANFTPDEDPAGVVGIDRQGHGTHVAATVAGTGEAADGGRPGVAPGAELLIGKVLSDAGVGYDDWVIAGMEWAVEAGARVVNLSLGSSFPSDGSDPLSMAVDRLTEESGVLFVVSAGNIGPAEGSITAPGAAEHALTVGATDHHDQPADFSSRGPRPGDSAIKPELVAPGVDVVAARAAGTSSGQLIDDYYTAMSGTSMAAPHAAGAAAIVAQQHPDDTAAELKARLVATAEPLDERVSFQGGGRLDAAASVAATVAVSDAALSLGEVGQSGRFETRTLTYQNHSDQPMTLRLTPHVNAAGDLNDARPVVRIRPAALVIPPGGSASADVSLLTQATTPGTYTGYILAEDRRNQSAPVQTVLTATLPPPIHTVTVEGVDRDGEPAGSGSVEAWNLETGQMYYGWFFDGQTQLELPAGRYTLVFSVQSPAGAFPPSSVVFGGDPELTVARDLTLRYDGRDAEPFQVETPRETVTDSFDILWHRQVGDRAIATTSSGGLTGTDLYLLPSDEADTGVFEASVLWQESEPLLRLSAPGPDGAPIETTPVLATQRLVYEGQESLPVVYAGEGTPEEFASVDAAGKVALVTRARSGHYISDQSQAAAEAGAVLLLAHNDEPANWWDPDNTSFLPSYRLNQGEGMALREQLAADPELELDLHGVIDPAYTYDLAFHTAGRFPGGERQVVDEAELATVESAFHADSAETGRMESWVALLGSSEFGLRMGRTRNAPGHRTEFISTEQVRWQRFGQPHHEFPGMYWIWTGVERYHPGEVYQQQWWGALTRPGVPELPGYEAIGLPAARFHDALRFNIPTYLYDNGRMYGYPYHQLGDEVVMRVYRDGELVGEGDWSDLQVSVPPEESWYEVELIVRNGAGNWAGTSVVTESSWEFSSGRPVDGREVLPLVQLDYHLETGLHNQVEATDAYPLRLVPGYQPGVTGPGDFELTVEVSFDDGASWAAAPVSEVDGGFEATVPAAPAAAEFGSVRVVATDQAGNQLRQYIERGWRVNLD</sequence>
<dbReference type="PROSITE" id="PS51892">
    <property type="entry name" value="SUBTILASE"/>
    <property type="match status" value="1"/>
</dbReference>
<feature type="domain" description="PA" evidence="9">
    <location>
        <begin position="824"/>
        <end position="905"/>
    </location>
</feature>
<dbReference type="InterPro" id="IPR000209">
    <property type="entry name" value="Peptidase_S8/S53_dom"/>
</dbReference>
<dbReference type="Proteomes" id="UP000662857">
    <property type="component" value="Chromosome"/>
</dbReference>
<dbReference type="InterPro" id="IPR051048">
    <property type="entry name" value="Peptidase_S8/S53_subtilisin"/>
</dbReference>
<keyword evidence="4 6" id="KW-0720">Serine protease</keyword>
<evidence type="ECO:0000256" key="7">
    <source>
        <dbReference type="SAM" id="SignalP"/>
    </source>
</evidence>
<evidence type="ECO:0000259" key="8">
    <source>
        <dbReference type="Pfam" id="PF00082"/>
    </source>
</evidence>
<feature type="domain" description="Peptidase S8/S53" evidence="8">
    <location>
        <begin position="241"/>
        <end position="502"/>
    </location>
</feature>
<evidence type="ECO:0000259" key="9">
    <source>
        <dbReference type="Pfam" id="PF02225"/>
    </source>
</evidence>
<feature type="chain" id="PRO_5034131927" evidence="7">
    <location>
        <begin position="40"/>
        <end position="1270"/>
    </location>
</feature>
<dbReference type="InterPro" id="IPR015500">
    <property type="entry name" value="Peptidase_S8_subtilisin-rel"/>
</dbReference>
<dbReference type="Pfam" id="PF00082">
    <property type="entry name" value="Peptidase_S8"/>
    <property type="match status" value="1"/>
</dbReference>
<keyword evidence="2 6" id="KW-0645">Protease</keyword>
<dbReference type="RefSeq" id="WP_239676775.1">
    <property type="nucleotide sequence ID" value="NZ_CP070499.1"/>
</dbReference>
<dbReference type="PROSITE" id="PS00138">
    <property type="entry name" value="SUBTILASE_SER"/>
    <property type="match status" value="1"/>
</dbReference>
<dbReference type="InterPro" id="IPR046450">
    <property type="entry name" value="PA_dom_sf"/>
</dbReference>
<feature type="active site" description="Charge relay system" evidence="5 6">
    <location>
        <position position="250"/>
    </location>
</feature>
<dbReference type="InterPro" id="IPR023828">
    <property type="entry name" value="Peptidase_S8_Ser-AS"/>
</dbReference>
<dbReference type="PRINTS" id="PR00723">
    <property type="entry name" value="SUBTILISIN"/>
</dbReference>
<dbReference type="InterPro" id="IPR036852">
    <property type="entry name" value="Peptidase_S8/S53_dom_sf"/>
</dbReference>